<reference evidence="11" key="1">
    <citation type="journal article" date="2018" name="J. Ind. Microbiol. Biotechnol.">
        <title>Cell-free one-pot conversion of (+)-valencene to (+)-nootkatone by a unique dye-decolorizing peroxidase combined with a laccase from Funalia trogii.</title>
        <authorList>
            <person name="Julia K."/>
            <person name="Christoph B.J."/>
            <person name="Diana L."/>
            <person name="Ulrich K."/>
            <person name="Berger R.G."/>
        </authorList>
    </citation>
    <scope>NUCLEOTIDE SEQUENCE</scope>
</reference>
<dbReference type="PANTHER" id="PTHR30521">
    <property type="entry name" value="DEFERROCHELATASE/PEROXIDASE"/>
    <property type="match status" value="1"/>
</dbReference>
<evidence type="ECO:0000256" key="4">
    <source>
        <dbReference type="ARBA" id="ARBA00022723"/>
    </source>
</evidence>
<dbReference type="EC" id="1.11.1.19" evidence="11"/>
<dbReference type="GO" id="GO:0046872">
    <property type="term" value="F:metal ion binding"/>
    <property type="evidence" value="ECO:0007669"/>
    <property type="project" value="UniProtKB-KW"/>
</dbReference>
<keyword evidence="3" id="KW-0349">Heme</keyword>
<evidence type="ECO:0000256" key="6">
    <source>
        <dbReference type="ARBA" id="ARBA00023002"/>
    </source>
</evidence>
<evidence type="ECO:0000259" key="9">
    <source>
        <dbReference type="Pfam" id="PF20628"/>
    </source>
</evidence>
<keyword evidence="4" id="KW-0479">Metal-binding</keyword>
<dbReference type="InterPro" id="IPR048328">
    <property type="entry name" value="Dyp_perox_C"/>
</dbReference>
<evidence type="ECO:0000256" key="8">
    <source>
        <dbReference type="ARBA" id="ARBA00025737"/>
    </source>
</evidence>
<evidence type="ECO:0000256" key="2">
    <source>
        <dbReference type="ARBA" id="ARBA00022559"/>
    </source>
</evidence>
<dbReference type="GO" id="GO:0005829">
    <property type="term" value="C:cytosol"/>
    <property type="evidence" value="ECO:0007669"/>
    <property type="project" value="TreeGrafter"/>
</dbReference>
<dbReference type="SMR" id="A0A2K9YND8"/>
<accession>A0A2K9YND8</accession>
<protein>
    <submittedName>
        <fullName evidence="11">Dye-decolorizing peroxidase</fullName>
        <ecNumber evidence="11">1.11.1.19</ecNumber>
    </submittedName>
</protein>
<dbReference type="NCBIfam" id="TIGR01413">
    <property type="entry name" value="Dyp_perox_fam"/>
    <property type="match status" value="1"/>
</dbReference>
<dbReference type="AlphaFoldDB" id="A0A2K9YND8"/>
<dbReference type="PANTHER" id="PTHR30521:SF4">
    <property type="entry name" value="DEFERROCHELATASE"/>
    <property type="match status" value="1"/>
</dbReference>
<comment type="similarity">
    <text evidence="8">Belongs to the DyP-type peroxidase family.</text>
</comment>
<dbReference type="InterPro" id="IPR049509">
    <property type="entry name" value="DyP_N"/>
</dbReference>
<proteinExistence type="inferred from homology"/>
<dbReference type="SUPFAM" id="SSF54909">
    <property type="entry name" value="Dimeric alpha+beta barrel"/>
    <property type="match status" value="1"/>
</dbReference>
<sequence>MSSPTAPPFDPANVQGDILAGLPKKVQHYVLFQIDDNVAAFKQRLGLLIPLITTTDQVKADRARIAANKKAAQEAGKAPELIKLSGINIAFSHAGLEKLGITDDIGDKAFEAGQLADAANLGDPGSTVDGKFVPDWIPAFKNTIHGVIIISGESDLTVAATHAVVSGIFNIGAHNATLHETLTIRGVVRPDLESGHEHFGFLDGISQPAVKDFDTKPNPGQETVRQGVILCGRENDIDLNTNQPIARPSWAVDGSFIAFRYLFQLVPEFNGFLEASAKPTEGLTADLLGARLVGRWKSGAPIDNFPLQDNPDAGKDRLQNNNFRYDFPDDPQTQDRCPFAAHTRKTNPRADLEDLGLSTENRRIIRRGVQFGPEVTPEEAASGQTKLGRGLIFVAYQSNIENGFQFIQKSWANNTGFPINKPITPGFDPIIGQTSGLAVRTMSGSDPKNQGAELPLPVEWVVPKGGEYFFSPSIPALRSKFASL</sequence>
<dbReference type="GO" id="GO:0020037">
    <property type="term" value="F:heme binding"/>
    <property type="evidence" value="ECO:0007669"/>
    <property type="project" value="InterPro"/>
</dbReference>
<feature type="domain" description="Dyp-type peroxidase C-terminal" evidence="9">
    <location>
        <begin position="326"/>
        <end position="413"/>
    </location>
</feature>
<evidence type="ECO:0000259" key="10">
    <source>
        <dbReference type="Pfam" id="PF21105"/>
    </source>
</evidence>
<evidence type="ECO:0000256" key="1">
    <source>
        <dbReference type="ARBA" id="ARBA00001970"/>
    </source>
</evidence>
<dbReference type="Pfam" id="PF21105">
    <property type="entry name" value="DyP_N"/>
    <property type="match status" value="1"/>
</dbReference>
<keyword evidence="7" id="KW-0408">Iron</keyword>
<evidence type="ECO:0000256" key="5">
    <source>
        <dbReference type="ARBA" id="ARBA00022729"/>
    </source>
</evidence>
<evidence type="ECO:0000256" key="3">
    <source>
        <dbReference type="ARBA" id="ARBA00022617"/>
    </source>
</evidence>
<dbReference type="Pfam" id="PF20628">
    <property type="entry name" value="Dyp_perox_C"/>
    <property type="match status" value="1"/>
</dbReference>
<dbReference type="InterPro" id="IPR006314">
    <property type="entry name" value="Dyp_peroxidase"/>
</dbReference>
<keyword evidence="6 11" id="KW-0560">Oxidoreductase</keyword>
<evidence type="ECO:0000256" key="7">
    <source>
        <dbReference type="ARBA" id="ARBA00023004"/>
    </source>
</evidence>
<dbReference type="PROSITE" id="PS51404">
    <property type="entry name" value="DYP_PEROXIDASE"/>
    <property type="match status" value="1"/>
</dbReference>
<organism evidence="11">
    <name type="scientific">Coriolopsis trogii</name>
    <dbReference type="NCBI Taxonomy" id="76130"/>
    <lineage>
        <taxon>Eukaryota</taxon>
        <taxon>Fungi</taxon>
        <taxon>Dikarya</taxon>
        <taxon>Basidiomycota</taxon>
        <taxon>Agaricomycotina</taxon>
        <taxon>Agaricomycetes</taxon>
        <taxon>Polyporales</taxon>
        <taxon>Polyporaceae</taxon>
        <taxon>Coriolopsis</taxon>
    </lineage>
</organism>
<dbReference type="EMBL" id="MF953832">
    <property type="protein sequence ID" value="AUW34346.1"/>
    <property type="molecule type" value="Genomic_DNA"/>
</dbReference>
<evidence type="ECO:0000313" key="11">
    <source>
        <dbReference type="EMBL" id="AUW34346.1"/>
    </source>
</evidence>
<dbReference type="GO" id="GO:0004601">
    <property type="term" value="F:peroxidase activity"/>
    <property type="evidence" value="ECO:0007669"/>
    <property type="project" value="UniProtKB-KW"/>
</dbReference>
<keyword evidence="2 11" id="KW-0575">Peroxidase</keyword>
<name>A0A2K9YND8_9APHY</name>
<dbReference type="InterPro" id="IPR011008">
    <property type="entry name" value="Dimeric_a/b-barrel"/>
</dbReference>
<comment type="cofactor">
    <cofactor evidence="1">
        <name>heme b</name>
        <dbReference type="ChEBI" id="CHEBI:60344"/>
    </cofactor>
</comment>
<keyword evidence="5" id="KW-0732">Signal</keyword>
<feature type="domain" description="DyP dimeric alpha+beta barrel" evidence="10">
    <location>
        <begin position="13"/>
        <end position="190"/>
    </location>
</feature>